<dbReference type="AlphaFoldDB" id="A0A4R0PP37"/>
<evidence type="ECO:0000313" key="3">
    <source>
        <dbReference type="Proteomes" id="UP000293925"/>
    </source>
</evidence>
<dbReference type="GO" id="GO:0004029">
    <property type="term" value="F:aldehyde dehydrogenase (NAD+) activity"/>
    <property type="evidence" value="ECO:0007669"/>
    <property type="project" value="TreeGrafter"/>
</dbReference>
<reference evidence="2 3" key="1">
    <citation type="submission" date="2019-02" db="EMBL/GenBank/DDBJ databases">
        <title>Pedobacter sp. RP-3-21 sp. nov., isolated from Arctic soil.</title>
        <authorList>
            <person name="Dahal R.H."/>
        </authorList>
    </citation>
    <scope>NUCLEOTIDE SEQUENCE [LARGE SCALE GENOMIC DNA]</scope>
    <source>
        <strain evidence="2 3">RP-3-21</strain>
    </source>
</reference>
<dbReference type="Pfam" id="PF01370">
    <property type="entry name" value="Epimerase"/>
    <property type="match status" value="1"/>
</dbReference>
<organism evidence="2 3">
    <name type="scientific">Pedobacter psychrodurus</name>
    <dbReference type="NCBI Taxonomy" id="2530456"/>
    <lineage>
        <taxon>Bacteria</taxon>
        <taxon>Pseudomonadati</taxon>
        <taxon>Bacteroidota</taxon>
        <taxon>Sphingobacteriia</taxon>
        <taxon>Sphingobacteriales</taxon>
        <taxon>Sphingobacteriaceae</taxon>
        <taxon>Pedobacter</taxon>
    </lineage>
</organism>
<evidence type="ECO:0000313" key="2">
    <source>
        <dbReference type="EMBL" id="TCD17347.1"/>
    </source>
</evidence>
<dbReference type="InterPro" id="IPR001509">
    <property type="entry name" value="Epimerase_deHydtase"/>
</dbReference>
<keyword evidence="3" id="KW-1185">Reference proteome</keyword>
<dbReference type="EMBL" id="SJSO01000031">
    <property type="protein sequence ID" value="TCD17347.1"/>
    <property type="molecule type" value="Genomic_DNA"/>
</dbReference>
<sequence length="302" mass="32965">MDILLTGASGFLGRHIYNELKTQGDITTLSRSGSDISVNLDKDIPKLDHFDIVVHAAGKAHSVPKTELEIKSFYDVNLIGTKNLLLALEQSFELPKFFVFISSVAVYGRESGNNINENTVLLAKDPYGLSKIAAEELVIKWCALNNVVCTVLRLPLLVGKNPPGNLGAMIKGIKKGYYFNIAGGKARKSMVLVSDVAKLIPKVAEIGGIYNLTDGHHPSFADLSTSIARQVNKPKPINIPLWFAKIMAMTGDLLGTRAPINTSKLNKITSDLTFDDSHAKEKLDWSPTSVLTKKIVNSRYSS</sequence>
<dbReference type="GO" id="GO:0005737">
    <property type="term" value="C:cytoplasm"/>
    <property type="evidence" value="ECO:0007669"/>
    <property type="project" value="TreeGrafter"/>
</dbReference>
<comment type="caution">
    <text evidence="2">The sequence shown here is derived from an EMBL/GenBank/DDBJ whole genome shotgun (WGS) entry which is preliminary data.</text>
</comment>
<accession>A0A4R0PP37</accession>
<dbReference type="InterPro" id="IPR051783">
    <property type="entry name" value="NAD(P)-dependent_oxidoreduct"/>
</dbReference>
<gene>
    <name evidence="2" type="ORF">EZ456_23280</name>
</gene>
<name>A0A4R0PP37_9SPHI</name>
<protein>
    <submittedName>
        <fullName evidence="2">NAD-dependent epimerase/dehydratase family protein</fullName>
    </submittedName>
</protein>
<evidence type="ECO:0000259" key="1">
    <source>
        <dbReference type="Pfam" id="PF01370"/>
    </source>
</evidence>
<dbReference type="PANTHER" id="PTHR48079">
    <property type="entry name" value="PROTEIN YEEZ"/>
    <property type="match status" value="1"/>
</dbReference>
<dbReference type="SUPFAM" id="SSF51735">
    <property type="entry name" value="NAD(P)-binding Rossmann-fold domains"/>
    <property type="match status" value="1"/>
</dbReference>
<feature type="domain" description="NAD-dependent epimerase/dehydratase" evidence="1">
    <location>
        <begin position="3"/>
        <end position="211"/>
    </location>
</feature>
<dbReference type="Gene3D" id="3.40.50.720">
    <property type="entry name" value="NAD(P)-binding Rossmann-like Domain"/>
    <property type="match status" value="1"/>
</dbReference>
<dbReference type="OrthoDB" id="329806at2"/>
<dbReference type="InterPro" id="IPR036291">
    <property type="entry name" value="NAD(P)-bd_dom_sf"/>
</dbReference>
<dbReference type="PANTHER" id="PTHR48079:SF6">
    <property type="entry name" value="NAD(P)-BINDING DOMAIN-CONTAINING PROTEIN-RELATED"/>
    <property type="match status" value="1"/>
</dbReference>
<proteinExistence type="predicted"/>
<dbReference type="RefSeq" id="WP_131534355.1">
    <property type="nucleotide sequence ID" value="NZ_SJSO01000031.1"/>
</dbReference>
<dbReference type="Proteomes" id="UP000293925">
    <property type="component" value="Unassembled WGS sequence"/>
</dbReference>